<feature type="transmembrane region" description="Helical" evidence="1">
    <location>
        <begin position="6"/>
        <end position="26"/>
    </location>
</feature>
<reference evidence="2" key="1">
    <citation type="submission" date="2020-04" db="EMBL/GenBank/DDBJ databases">
        <title>Deep metagenomics examines the oral microbiome during advanced dental caries in children, revealing novel taxa and co-occurrences with host molecules.</title>
        <authorList>
            <person name="Baker J.L."/>
            <person name="Morton J.T."/>
            <person name="Dinis M."/>
            <person name="Alvarez R."/>
            <person name="Tran N.C."/>
            <person name="Knight R."/>
            <person name="Edlund A."/>
        </authorList>
    </citation>
    <scope>NUCLEOTIDE SEQUENCE</scope>
    <source>
        <strain evidence="2">JCVI_34_bin.1</strain>
    </source>
</reference>
<dbReference type="Pfam" id="PF04402">
    <property type="entry name" value="SIMPL"/>
    <property type="match status" value="1"/>
</dbReference>
<dbReference type="GO" id="GO:0006974">
    <property type="term" value="P:DNA damage response"/>
    <property type="evidence" value="ECO:0007669"/>
    <property type="project" value="TreeGrafter"/>
</dbReference>
<dbReference type="EMBL" id="JABZGR010000041">
    <property type="protein sequence ID" value="MBF0971124.1"/>
    <property type="molecule type" value="Genomic_DNA"/>
</dbReference>
<dbReference type="PANTHER" id="PTHR34387">
    <property type="entry name" value="SLR1258 PROTEIN"/>
    <property type="match status" value="1"/>
</dbReference>
<dbReference type="PIRSF" id="PIRSF029033">
    <property type="entry name" value="UCP029033"/>
    <property type="match status" value="1"/>
</dbReference>
<dbReference type="AlphaFoldDB" id="A0A929RZ16"/>
<comment type="caution">
    <text evidence="2">The sequence shown here is derived from an EMBL/GenBank/DDBJ whole genome shotgun (WGS) entry which is preliminary data.</text>
</comment>
<evidence type="ECO:0000256" key="1">
    <source>
        <dbReference type="SAM" id="Phobius"/>
    </source>
</evidence>
<dbReference type="RefSeq" id="WP_303764693.1">
    <property type="nucleotide sequence ID" value="NZ_CAUOSC010000015.1"/>
</dbReference>
<proteinExistence type="predicted"/>
<dbReference type="PANTHER" id="PTHR34387:SF2">
    <property type="entry name" value="SLR1258 PROTEIN"/>
    <property type="match status" value="1"/>
</dbReference>
<keyword evidence="1" id="KW-0472">Membrane</keyword>
<protein>
    <submittedName>
        <fullName evidence="2">SIMPL domain-containing protein</fullName>
    </submittedName>
</protein>
<keyword evidence="1" id="KW-0812">Transmembrane</keyword>
<dbReference type="InterPro" id="IPR052022">
    <property type="entry name" value="26kDa_periplasmic_antigen"/>
</dbReference>
<keyword evidence="1" id="KW-1133">Transmembrane helix</keyword>
<organism evidence="2 3">
    <name type="scientific">Alloprevotella tannerae</name>
    <dbReference type="NCBI Taxonomy" id="76122"/>
    <lineage>
        <taxon>Bacteria</taxon>
        <taxon>Pseudomonadati</taxon>
        <taxon>Bacteroidota</taxon>
        <taxon>Bacteroidia</taxon>
        <taxon>Bacteroidales</taxon>
        <taxon>Prevotellaceae</taxon>
        <taxon>Alloprevotella</taxon>
    </lineage>
</organism>
<dbReference type="Gene3D" id="3.30.70.2970">
    <property type="entry name" value="Protein of unknown function (DUF541), domain 2"/>
    <property type="match status" value="1"/>
</dbReference>
<dbReference type="InterPro" id="IPR016907">
    <property type="entry name" value="UCP029033"/>
</dbReference>
<dbReference type="Proteomes" id="UP000704068">
    <property type="component" value="Unassembled WGS sequence"/>
</dbReference>
<evidence type="ECO:0000313" key="2">
    <source>
        <dbReference type="EMBL" id="MBF0971124.1"/>
    </source>
</evidence>
<name>A0A929RZ16_9BACT</name>
<evidence type="ECO:0000313" key="3">
    <source>
        <dbReference type="Proteomes" id="UP000704068"/>
    </source>
</evidence>
<accession>A0A929RZ16</accession>
<dbReference type="Gene3D" id="3.30.110.170">
    <property type="entry name" value="Protein of unknown function (DUF541), domain 1"/>
    <property type="match status" value="1"/>
</dbReference>
<dbReference type="InterPro" id="IPR007497">
    <property type="entry name" value="SIMPL/DUF541"/>
</dbReference>
<gene>
    <name evidence="2" type="ORF">HXK21_08835</name>
</gene>
<sequence length="232" mass="26012">MKNLKLESGILAVGLVLLGLFLYFGLGNVMIKDRIVSVRGLAEREVQADHVIWPLVYETTSDNLQEVMSDINRGNNKIRQWLIKHGVKPADISMGAPQISDRATQYDGDYRGLRYKASCTTTVSTRDVALVRQLIPQLGQLVEMGVAISAEDYDSQVQYEFTSLNKIKPQMIEEATKNARTAGEKFARDSDSKLGKIKDATQGLFDITDRDDATPYIKKVRVVTSIDYYLTE</sequence>